<protein>
    <recommendedName>
        <fullName evidence="5">AAA family ATPase</fullName>
    </recommendedName>
</protein>
<proteinExistence type="predicted"/>
<name>A0A317CEZ4_9GAMM</name>
<dbReference type="Proteomes" id="UP000245506">
    <property type="component" value="Unassembled WGS sequence"/>
</dbReference>
<feature type="domain" description="AAA" evidence="1">
    <location>
        <begin position="20"/>
        <end position="134"/>
    </location>
</feature>
<dbReference type="PANTHER" id="PTHR43566:SF2">
    <property type="entry name" value="DUF4143 DOMAIN-CONTAINING PROTEIN"/>
    <property type="match status" value="1"/>
</dbReference>
<comment type="caution">
    <text evidence="3">The sequence shown here is derived from an EMBL/GenBank/DDBJ whole genome shotgun (WGS) entry which is preliminary data.</text>
</comment>
<reference evidence="3 4" key="1">
    <citation type="submission" date="2018-05" db="EMBL/GenBank/DDBJ databases">
        <title>Leucothrix arctica sp. nov., isolated from Arctic seawater.</title>
        <authorList>
            <person name="Choi A."/>
            <person name="Baek K."/>
        </authorList>
    </citation>
    <scope>NUCLEOTIDE SEQUENCE [LARGE SCALE GENOMIC DNA]</scope>
    <source>
        <strain evidence="3 4">IMCC9719</strain>
    </source>
</reference>
<feature type="domain" description="DUF4143" evidence="2">
    <location>
        <begin position="213"/>
        <end position="364"/>
    </location>
</feature>
<accession>A0A317CEZ4</accession>
<dbReference type="Pfam" id="PF13173">
    <property type="entry name" value="AAA_14"/>
    <property type="match status" value="1"/>
</dbReference>
<dbReference type="OrthoDB" id="9801684at2"/>
<evidence type="ECO:0000313" key="4">
    <source>
        <dbReference type="Proteomes" id="UP000245506"/>
    </source>
</evidence>
<dbReference type="AlphaFoldDB" id="A0A317CEZ4"/>
<gene>
    <name evidence="3" type="ORF">DKT75_14110</name>
</gene>
<evidence type="ECO:0000313" key="3">
    <source>
        <dbReference type="EMBL" id="PWQ94880.1"/>
    </source>
</evidence>
<sequence length="417" mass="47554">MINRTVYKFIQKKSASKFGRITTLTGARQTGKTTLVQEAFPDFDYISLEDPITRPDYAALSAVQWHEQHPLVVLDEVQKLPQLVESVKAVYDQFADARFVLLGSSQILLLEQVKESLAGRTALIELYPLTLPERLTHSWDDEIKESRLVSFLKDTNNTTYLQGIPQTSEQFAKACVEFDEYLQYGAMPAIVDDSLESTEKRDWLRDYVSTYLQRDIRDLANLRELEPFVRAQKTLASLTSQLLNTSTLAKQAGITNVTAKRFIHYLEVSYQIILLPPWFRNQNKRLSKSPKVHFLDSGIQRILLSRTGELTGGEFESAIISEFYKQIKNNRLEVECYHLRTADGKEVDLLLELEAGYIAIEVKKTKNVSLSDARHLRKLGDILDKPLLHSLVVSNDPRVQTWDEGSITALPAAWLFS</sequence>
<dbReference type="InterPro" id="IPR041682">
    <property type="entry name" value="AAA_14"/>
</dbReference>
<dbReference type="PANTHER" id="PTHR43566">
    <property type="entry name" value="CONSERVED PROTEIN"/>
    <property type="match status" value="1"/>
</dbReference>
<dbReference type="EMBL" id="QGKL01000038">
    <property type="protein sequence ID" value="PWQ94880.1"/>
    <property type="molecule type" value="Genomic_DNA"/>
</dbReference>
<evidence type="ECO:0000259" key="1">
    <source>
        <dbReference type="Pfam" id="PF13173"/>
    </source>
</evidence>
<dbReference type="Pfam" id="PF13635">
    <property type="entry name" value="DUF4143"/>
    <property type="match status" value="1"/>
</dbReference>
<keyword evidence="4" id="KW-1185">Reference proteome</keyword>
<dbReference type="RefSeq" id="WP_109824083.1">
    <property type="nucleotide sequence ID" value="NZ_QGKL01000038.1"/>
</dbReference>
<evidence type="ECO:0008006" key="5">
    <source>
        <dbReference type="Google" id="ProtNLM"/>
    </source>
</evidence>
<organism evidence="3 4">
    <name type="scientific">Leucothrix arctica</name>
    <dbReference type="NCBI Taxonomy" id="1481894"/>
    <lineage>
        <taxon>Bacteria</taxon>
        <taxon>Pseudomonadati</taxon>
        <taxon>Pseudomonadota</taxon>
        <taxon>Gammaproteobacteria</taxon>
        <taxon>Thiotrichales</taxon>
        <taxon>Thiotrichaceae</taxon>
        <taxon>Leucothrix</taxon>
    </lineage>
</organism>
<evidence type="ECO:0000259" key="2">
    <source>
        <dbReference type="Pfam" id="PF13635"/>
    </source>
</evidence>
<dbReference type="InterPro" id="IPR027417">
    <property type="entry name" value="P-loop_NTPase"/>
</dbReference>
<dbReference type="SUPFAM" id="SSF52540">
    <property type="entry name" value="P-loop containing nucleoside triphosphate hydrolases"/>
    <property type="match status" value="1"/>
</dbReference>
<dbReference type="InterPro" id="IPR025420">
    <property type="entry name" value="DUF4143"/>
</dbReference>